<dbReference type="EMBL" id="MN448274">
    <property type="protein sequence ID" value="QFG73889.1"/>
    <property type="molecule type" value="Genomic_DNA"/>
</dbReference>
<accession>A0A5J6VJD1</accession>
<reference evidence="1" key="1">
    <citation type="journal article" date="2019" name="Philos. Trans. R. Soc. Lond., B, Biol. Sci.">
        <title>Targeted metagenomic recovery of four divergent viruses reveals shared and distinctive characteristics of giant viruses of marine eukaryotes.</title>
        <authorList>
            <person name="Needham D.M."/>
            <person name="Poirier C."/>
            <person name="Hehenberger E."/>
            <person name="Jimenez V."/>
            <person name="Swalwell J.E."/>
            <person name="Santoro A.E."/>
            <person name="Worden A.Z."/>
        </authorList>
    </citation>
    <scope>NUCLEOTIDE SEQUENCE</scope>
    <source>
        <strain evidence="1">OPacV-662</strain>
    </source>
</reference>
<evidence type="ECO:0000313" key="1">
    <source>
        <dbReference type="EMBL" id="QFG73889.1"/>
    </source>
</evidence>
<sequence length="75" mass="8787">MIERNQNNDYPSAPILIRQSRRICSQNGCQNNVCLSSHQVCWKCVDEQDPEFSYYQSGINRIILEQLRANQQANR</sequence>
<proteinExistence type="predicted"/>
<protein>
    <submittedName>
        <fullName evidence="1">Uncharacterized protein</fullName>
    </submittedName>
</protein>
<organism evidence="1">
    <name type="scientific">Megaviridae environmental sample</name>
    <dbReference type="NCBI Taxonomy" id="1737588"/>
    <lineage>
        <taxon>Viruses</taxon>
        <taxon>Varidnaviria</taxon>
        <taxon>Bamfordvirae</taxon>
        <taxon>Nucleocytoviricota</taxon>
        <taxon>Megaviricetes</taxon>
        <taxon>Imitervirales</taxon>
        <taxon>Mimiviridae</taxon>
        <taxon>environmental samples</taxon>
    </lineage>
</organism>
<name>A0A5J6VJD1_9VIRU</name>